<dbReference type="Gene3D" id="4.10.240.10">
    <property type="entry name" value="Zn(2)-C6 fungal-type DNA-binding domain"/>
    <property type="match status" value="1"/>
</dbReference>
<dbReference type="Pfam" id="PF00172">
    <property type="entry name" value="Zn_clus"/>
    <property type="match status" value="1"/>
</dbReference>
<proteinExistence type="predicted"/>
<reference evidence="9 10" key="1">
    <citation type="submission" date="2019-04" db="EMBL/GenBank/DDBJ databases">
        <title>Friends and foes A comparative genomics study of 23 Aspergillus species from section Flavi.</title>
        <authorList>
            <consortium name="DOE Joint Genome Institute"/>
            <person name="Kjaerbolling I."/>
            <person name="Vesth T."/>
            <person name="Frisvad J.C."/>
            <person name="Nybo J.L."/>
            <person name="Theobald S."/>
            <person name="Kildgaard S."/>
            <person name="Isbrandt T."/>
            <person name="Kuo A."/>
            <person name="Sato A."/>
            <person name="Lyhne E.K."/>
            <person name="Kogle M.E."/>
            <person name="Wiebenga A."/>
            <person name="Kun R.S."/>
            <person name="Lubbers R.J."/>
            <person name="Makela M.R."/>
            <person name="Barry K."/>
            <person name="Chovatia M."/>
            <person name="Clum A."/>
            <person name="Daum C."/>
            <person name="Haridas S."/>
            <person name="He G."/>
            <person name="LaButti K."/>
            <person name="Lipzen A."/>
            <person name="Mondo S."/>
            <person name="Riley R."/>
            <person name="Salamov A."/>
            <person name="Simmons B.A."/>
            <person name="Magnuson J.K."/>
            <person name="Henrissat B."/>
            <person name="Mortensen U.H."/>
            <person name="Larsen T.O."/>
            <person name="Devries R.P."/>
            <person name="Grigoriev I.V."/>
            <person name="Machida M."/>
            <person name="Baker S.E."/>
            <person name="Andersen M.R."/>
        </authorList>
    </citation>
    <scope>NUCLEOTIDE SEQUENCE [LARGE SCALE GENOMIC DNA]</scope>
    <source>
        <strain evidence="9 10">CBS 151.66</strain>
    </source>
</reference>
<evidence type="ECO:0000256" key="1">
    <source>
        <dbReference type="ARBA" id="ARBA00004123"/>
    </source>
</evidence>
<dbReference type="SMART" id="SM00066">
    <property type="entry name" value="GAL4"/>
    <property type="match status" value="1"/>
</dbReference>
<keyword evidence="6" id="KW-0539">Nucleus</keyword>
<dbReference type="GO" id="GO:0003677">
    <property type="term" value="F:DNA binding"/>
    <property type="evidence" value="ECO:0007669"/>
    <property type="project" value="UniProtKB-KW"/>
</dbReference>
<keyword evidence="3" id="KW-0805">Transcription regulation</keyword>
<keyword evidence="5" id="KW-0804">Transcription</keyword>
<dbReference type="PANTHER" id="PTHR47338:SF10">
    <property type="entry name" value="TRANSCRIPTION FACTOR DOMAIN-CONTAINING PROTEIN-RELATED"/>
    <property type="match status" value="1"/>
</dbReference>
<evidence type="ECO:0000256" key="2">
    <source>
        <dbReference type="ARBA" id="ARBA00022723"/>
    </source>
</evidence>
<evidence type="ECO:0000259" key="8">
    <source>
        <dbReference type="SMART" id="SM00066"/>
    </source>
</evidence>
<dbReference type="OrthoDB" id="4356994at2759"/>
<evidence type="ECO:0000313" key="9">
    <source>
        <dbReference type="EMBL" id="KAB8071015.1"/>
    </source>
</evidence>
<dbReference type="GO" id="GO:0009893">
    <property type="term" value="P:positive regulation of metabolic process"/>
    <property type="evidence" value="ECO:0007669"/>
    <property type="project" value="UniProtKB-ARBA"/>
</dbReference>
<evidence type="ECO:0000313" key="10">
    <source>
        <dbReference type="Proteomes" id="UP000326565"/>
    </source>
</evidence>
<evidence type="ECO:0000256" key="7">
    <source>
        <dbReference type="SAM" id="MobiDB-lite"/>
    </source>
</evidence>
<dbReference type="CDD" id="cd00067">
    <property type="entry name" value="GAL4"/>
    <property type="match status" value="1"/>
</dbReference>
<comment type="subcellular location">
    <subcellularLocation>
        <location evidence="1">Nucleus</location>
    </subcellularLocation>
</comment>
<evidence type="ECO:0000256" key="3">
    <source>
        <dbReference type="ARBA" id="ARBA00023015"/>
    </source>
</evidence>
<dbReference type="EMBL" id="ML732285">
    <property type="protein sequence ID" value="KAB8071015.1"/>
    <property type="molecule type" value="Genomic_DNA"/>
</dbReference>
<protein>
    <recommendedName>
        <fullName evidence="8">Zn(2)-C6 fungal-type domain-containing protein</fullName>
    </recommendedName>
</protein>
<organism evidence="9 10">
    <name type="scientific">Aspergillus leporis</name>
    <dbReference type="NCBI Taxonomy" id="41062"/>
    <lineage>
        <taxon>Eukaryota</taxon>
        <taxon>Fungi</taxon>
        <taxon>Dikarya</taxon>
        <taxon>Ascomycota</taxon>
        <taxon>Pezizomycotina</taxon>
        <taxon>Eurotiomycetes</taxon>
        <taxon>Eurotiomycetidae</taxon>
        <taxon>Eurotiales</taxon>
        <taxon>Aspergillaceae</taxon>
        <taxon>Aspergillus</taxon>
        <taxon>Aspergillus subgen. Circumdati</taxon>
    </lineage>
</organism>
<dbReference type="CDD" id="cd12148">
    <property type="entry name" value="fungal_TF_MHR"/>
    <property type="match status" value="1"/>
</dbReference>
<dbReference type="Proteomes" id="UP000326565">
    <property type="component" value="Unassembled WGS sequence"/>
</dbReference>
<dbReference type="GO" id="GO:0000981">
    <property type="term" value="F:DNA-binding transcription factor activity, RNA polymerase II-specific"/>
    <property type="evidence" value="ECO:0007669"/>
    <property type="project" value="InterPro"/>
</dbReference>
<feature type="region of interest" description="Disordered" evidence="7">
    <location>
        <begin position="1"/>
        <end position="35"/>
    </location>
</feature>
<accession>A0A5N5WTD5</accession>
<dbReference type="AlphaFoldDB" id="A0A5N5WTD5"/>
<dbReference type="InterPro" id="IPR050815">
    <property type="entry name" value="TF_fung"/>
</dbReference>
<evidence type="ECO:0000256" key="6">
    <source>
        <dbReference type="ARBA" id="ARBA00023242"/>
    </source>
</evidence>
<evidence type="ECO:0000256" key="4">
    <source>
        <dbReference type="ARBA" id="ARBA00023125"/>
    </source>
</evidence>
<evidence type="ECO:0000256" key="5">
    <source>
        <dbReference type="ARBA" id="ARBA00023163"/>
    </source>
</evidence>
<dbReference type="InterPro" id="IPR001138">
    <property type="entry name" value="Zn2Cys6_DnaBD"/>
</dbReference>
<keyword evidence="10" id="KW-1185">Reference proteome</keyword>
<dbReference type="SUPFAM" id="SSF57701">
    <property type="entry name" value="Zn2/Cys6 DNA-binding domain"/>
    <property type="match status" value="1"/>
</dbReference>
<feature type="domain" description="Zn(2)-C6 fungal-type" evidence="8">
    <location>
        <begin position="23"/>
        <end position="61"/>
    </location>
</feature>
<dbReference type="GO" id="GO:0008270">
    <property type="term" value="F:zinc ion binding"/>
    <property type="evidence" value="ECO:0007669"/>
    <property type="project" value="InterPro"/>
</dbReference>
<dbReference type="PANTHER" id="PTHR47338">
    <property type="entry name" value="ZN(II)2CYS6 TRANSCRIPTION FACTOR (EUROFUNG)-RELATED"/>
    <property type="match status" value="1"/>
</dbReference>
<gene>
    <name evidence="9" type="ORF">BDV29DRAFT_193624</name>
</gene>
<sequence>MLRRSADGSDPSTASIEYGGDDRRRSHPRKVRCDRGDPKCGRCAWLGYDCSYQGPKRYRAAQADLPRQLSELQNRLANLTEDTPDFWGVMDPVLTPDALPILPGDTLQPPIPFESGYLPTRSGSSVPPFESSLFPSTQELEKPISLSDLANLYQKYFDVFYPGLSYAVTLIGSMIIPEYAHLQSSCYCNARKYVELCERDDDKMHLMSLNAFQALLFIVRYELTKKHFIRAWMTLGRAVTLALILDLRQMDGGDSAREQRNRSREDAAEIGLARDIRDPSLYIFESYGSIGIGRPCTLGEGNLCIFLPSPGELNEAFQPSPMLFIKDPAKLAGVSYQTFYAAVIIMVKLARVCFEHVSILSHSASDSGFWDRHYCLVKTINNYTAIFQRYLTAKTIREDSLAFSLHLNLCATHINLHEAAIRKVEEQDLPKLVAVESRKCSTAAASKILGAIRMNWPVQQSERDHFTLQATFIGWPISMSMIALSRSLANDDTTPIGIVDSLRLLRAALDQVEEPDGY</sequence>
<dbReference type="InterPro" id="IPR036864">
    <property type="entry name" value="Zn2-C6_fun-type_DNA-bd_sf"/>
</dbReference>
<name>A0A5N5WTD5_9EURO</name>
<keyword evidence="4" id="KW-0238">DNA-binding</keyword>
<dbReference type="GO" id="GO:0005634">
    <property type="term" value="C:nucleus"/>
    <property type="evidence" value="ECO:0007669"/>
    <property type="project" value="UniProtKB-SubCell"/>
</dbReference>
<keyword evidence="2" id="KW-0479">Metal-binding</keyword>